<dbReference type="AlphaFoldDB" id="X1GM73"/>
<organism evidence="1">
    <name type="scientific">marine sediment metagenome</name>
    <dbReference type="NCBI Taxonomy" id="412755"/>
    <lineage>
        <taxon>unclassified sequences</taxon>
        <taxon>metagenomes</taxon>
        <taxon>ecological metagenomes</taxon>
    </lineage>
</organism>
<evidence type="ECO:0000313" key="1">
    <source>
        <dbReference type="EMBL" id="GAH34088.1"/>
    </source>
</evidence>
<gene>
    <name evidence="1" type="ORF">S03H2_17831</name>
</gene>
<proteinExistence type="predicted"/>
<name>X1GM73_9ZZZZ</name>
<comment type="caution">
    <text evidence="1">The sequence shown here is derived from an EMBL/GenBank/DDBJ whole genome shotgun (WGS) entry which is preliminary data.</text>
</comment>
<feature type="non-terminal residue" evidence="1">
    <location>
        <position position="31"/>
    </location>
</feature>
<protein>
    <submittedName>
        <fullName evidence="1">Uncharacterized protein</fullName>
    </submittedName>
</protein>
<accession>X1GM73</accession>
<reference evidence="1" key="1">
    <citation type="journal article" date="2014" name="Front. Microbiol.">
        <title>High frequency of phylogenetically diverse reductive dehalogenase-homologous genes in deep subseafloor sedimentary metagenomes.</title>
        <authorList>
            <person name="Kawai M."/>
            <person name="Futagami T."/>
            <person name="Toyoda A."/>
            <person name="Takaki Y."/>
            <person name="Nishi S."/>
            <person name="Hori S."/>
            <person name="Arai W."/>
            <person name="Tsubouchi T."/>
            <person name="Morono Y."/>
            <person name="Uchiyama I."/>
            <person name="Ito T."/>
            <person name="Fujiyama A."/>
            <person name="Inagaki F."/>
            <person name="Takami H."/>
        </authorList>
    </citation>
    <scope>NUCLEOTIDE SEQUENCE</scope>
    <source>
        <strain evidence="1">Expedition CK06-06</strain>
    </source>
</reference>
<dbReference type="EMBL" id="BARU01009217">
    <property type="protein sequence ID" value="GAH34088.1"/>
    <property type="molecule type" value="Genomic_DNA"/>
</dbReference>
<sequence>MEQFKGFPAKMQFTSLPNLFFSSLLPQISDI</sequence>